<keyword evidence="2" id="KW-1185">Reference proteome</keyword>
<gene>
    <name evidence="1" type="ORF">BHYA_0347g00020</name>
</gene>
<dbReference type="AlphaFoldDB" id="A0A4Z1G844"/>
<reference evidence="1 2" key="1">
    <citation type="submission" date="2017-12" db="EMBL/GenBank/DDBJ databases">
        <title>Comparative genomics of Botrytis spp.</title>
        <authorList>
            <person name="Valero-Jimenez C.A."/>
            <person name="Tapia P."/>
            <person name="Veloso J."/>
            <person name="Silva-Moreno E."/>
            <person name="Staats M."/>
            <person name="Valdes J.H."/>
            <person name="Van Kan J.A.L."/>
        </authorList>
    </citation>
    <scope>NUCLEOTIDE SEQUENCE [LARGE SCALE GENOMIC DNA]</scope>
    <source>
        <strain evidence="1 2">Bh0001</strain>
    </source>
</reference>
<dbReference type="EMBL" id="PQXK01000347">
    <property type="protein sequence ID" value="TGO32138.1"/>
    <property type="molecule type" value="Genomic_DNA"/>
</dbReference>
<evidence type="ECO:0000313" key="1">
    <source>
        <dbReference type="EMBL" id="TGO32138.1"/>
    </source>
</evidence>
<comment type="caution">
    <text evidence="1">The sequence shown here is derived from an EMBL/GenBank/DDBJ whole genome shotgun (WGS) entry which is preliminary data.</text>
</comment>
<sequence length="69" mass="7546">MGSSVGRQDATTSTSDSTCFTTFSQRPFPADVLLDNAAASTTLLRMDIKLIISTSKSKRHADFPTHRRV</sequence>
<evidence type="ECO:0000313" key="2">
    <source>
        <dbReference type="Proteomes" id="UP000297814"/>
    </source>
</evidence>
<accession>A0A4Z1G844</accession>
<dbReference type="Proteomes" id="UP000297814">
    <property type="component" value="Unassembled WGS sequence"/>
</dbReference>
<organism evidence="1 2">
    <name type="scientific">Botrytis hyacinthi</name>
    <dbReference type="NCBI Taxonomy" id="278943"/>
    <lineage>
        <taxon>Eukaryota</taxon>
        <taxon>Fungi</taxon>
        <taxon>Dikarya</taxon>
        <taxon>Ascomycota</taxon>
        <taxon>Pezizomycotina</taxon>
        <taxon>Leotiomycetes</taxon>
        <taxon>Helotiales</taxon>
        <taxon>Sclerotiniaceae</taxon>
        <taxon>Botrytis</taxon>
    </lineage>
</organism>
<protein>
    <submittedName>
        <fullName evidence="1">Uncharacterized protein</fullName>
    </submittedName>
</protein>
<proteinExistence type="predicted"/>
<name>A0A4Z1G844_9HELO</name>